<proteinExistence type="predicted"/>
<dbReference type="InterPro" id="IPR012902">
    <property type="entry name" value="N_methyl_site"/>
</dbReference>
<accession>A0A0G0JUM2</accession>
<dbReference type="PROSITE" id="PS00409">
    <property type="entry name" value="PROKAR_NTER_METHYL"/>
    <property type="match status" value="1"/>
</dbReference>
<feature type="transmembrane region" description="Helical" evidence="1">
    <location>
        <begin position="21"/>
        <end position="49"/>
    </location>
</feature>
<comment type="caution">
    <text evidence="2">The sequence shown here is derived from an EMBL/GenBank/DDBJ whole genome shotgun (WGS) entry which is preliminary data.</text>
</comment>
<evidence type="ECO:0000256" key="1">
    <source>
        <dbReference type="SAM" id="Phobius"/>
    </source>
</evidence>
<dbReference type="NCBIfam" id="TIGR02532">
    <property type="entry name" value="IV_pilin_GFxxxE"/>
    <property type="match status" value="1"/>
</dbReference>
<reference evidence="2 3" key="1">
    <citation type="journal article" date="2015" name="Nature">
        <title>rRNA introns, odd ribosomes, and small enigmatic genomes across a large radiation of phyla.</title>
        <authorList>
            <person name="Brown C.T."/>
            <person name="Hug L.A."/>
            <person name="Thomas B.C."/>
            <person name="Sharon I."/>
            <person name="Castelle C.J."/>
            <person name="Singh A."/>
            <person name="Wilkins M.J."/>
            <person name="Williams K.H."/>
            <person name="Banfield J.F."/>
        </authorList>
    </citation>
    <scope>NUCLEOTIDE SEQUENCE [LARGE SCALE GENOMIC DNA]</scope>
</reference>
<dbReference type="EMBL" id="LBUP01000004">
    <property type="protein sequence ID" value="KKQ66735.1"/>
    <property type="molecule type" value="Genomic_DNA"/>
</dbReference>
<organism evidence="2 3">
    <name type="scientific">Candidatus Daviesbacteria bacterium GW2011_GWA2_38_24</name>
    <dbReference type="NCBI Taxonomy" id="1618422"/>
    <lineage>
        <taxon>Bacteria</taxon>
        <taxon>Candidatus Daviesiibacteriota</taxon>
    </lineage>
</organism>
<keyword evidence="1" id="KW-0472">Membrane</keyword>
<protein>
    <submittedName>
        <fullName evidence="2">Fimbrial protein pilin</fullName>
    </submittedName>
</protein>
<keyword evidence="1" id="KW-0812">Transmembrane</keyword>
<dbReference type="SUPFAM" id="SSF54523">
    <property type="entry name" value="Pili subunits"/>
    <property type="match status" value="1"/>
</dbReference>
<evidence type="ECO:0000313" key="3">
    <source>
        <dbReference type="Proteomes" id="UP000034235"/>
    </source>
</evidence>
<name>A0A0G0JUM2_9BACT</name>
<dbReference type="Proteomes" id="UP000034235">
    <property type="component" value="Unassembled WGS sequence"/>
</dbReference>
<sequence>MKKNSGFTLIRLLRHRRRSCKGFTLIELMVAVSIIAILAVIGVAVYGTVQEKSRDARRKADVDAIANAYEQNYDPVKNKYKLLAQTDFQSGKFPAPPEKPKGYYDGFNSSQYFQLDIAKGSSWMVCARLEGQQSLCTQNSSSCYCRASTQGSKAEIISSGGAFSTLMLGADGSAVPVSPIPTDGLVLWLRADDIKQSDPTQVSGSNVIKWVSSPYCCNKDAIKKGAYNTPVLVSNQINGKPLVRFTNACCWSGQQVLEVPALTGNTFWTLIFVGRYVSNYPLSMGNPPWETNVPNAGFYMGNQMPFYQGISSSNRQYNPYNNFPNWSSTNTIVTLSYNGNPFCYLLLNSTNCSGYNGNITNTSFTENFLIGGILSNSSIVGWFGSADFAEIIMYNRPLAGSAAVDAERNEVINYLKSKYGL</sequence>
<keyword evidence="1" id="KW-1133">Transmembrane helix</keyword>
<dbReference type="AlphaFoldDB" id="A0A0G0JUM2"/>
<dbReference type="Gene3D" id="3.30.700.10">
    <property type="entry name" value="Glycoprotein, Type 4 Pilin"/>
    <property type="match status" value="1"/>
</dbReference>
<dbReference type="InterPro" id="IPR045584">
    <property type="entry name" value="Pilin-like"/>
</dbReference>
<dbReference type="Pfam" id="PF07963">
    <property type="entry name" value="N_methyl"/>
    <property type="match status" value="1"/>
</dbReference>
<gene>
    <name evidence="2" type="ORF">US86_C0004G0053</name>
</gene>
<evidence type="ECO:0000313" key="2">
    <source>
        <dbReference type="EMBL" id="KKQ66735.1"/>
    </source>
</evidence>